<dbReference type="Proteomes" id="UP000316988">
    <property type="component" value="Unassembled WGS sequence"/>
</dbReference>
<sequence>MTHEAGHARIIGSDEWGPELDIVLGDGSCREVVGPRSGASLRSLYAIELVEGASTIAMRHQVEAVYYVIDGKASVESAAANEHLTLEQGGMFHVSPGTDYRIVASSAVFLIGGPSPVDPDFGTPADQVDAATSGTPELRGFHRDEPGLMVPFISADARLVVWYGARAATANMNYVVLEPGERNTEHVHRYSEDTIYIVEGRGTAEDVTNGSKLPFGPGDVVHIPAGVVHAVAADLGERVISVGGPCPADLDMLRAVGVDVDGLTAELELS</sequence>
<dbReference type="PANTHER" id="PTHR35848">
    <property type="entry name" value="OXALATE-BINDING PROTEIN"/>
    <property type="match status" value="1"/>
</dbReference>
<accession>A0A554SDI8</accession>
<keyword evidence="1" id="KW-0479">Metal-binding</keyword>
<dbReference type="InterPro" id="IPR051610">
    <property type="entry name" value="GPI/OXD"/>
</dbReference>
<dbReference type="InterPro" id="IPR013096">
    <property type="entry name" value="Cupin_2"/>
</dbReference>
<feature type="domain" description="Cupin type-2" evidence="2">
    <location>
        <begin position="174"/>
        <end position="234"/>
    </location>
</feature>
<dbReference type="PANTHER" id="PTHR35848:SF6">
    <property type="entry name" value="CUPIN TYPE-2 DOMAIN-CONTAINING PROTEIN"/>
    <property type="match status" value="1"/>
</dbReference>
<name>A0A554SDI8_9ACTN</name>
<dbReference type="RefSeq" id="WP_143912833.1">
    <property type="nucleotide sequence ID" value="NZ_VLNT01000004.1"/>
</dbReference>
<dbReference type="InterPro" id="IPR011051">
    <property type="entry name" value="RmlC_Cupin_sf"/>
</dbReference>
<gene>
    <name evidence="3" type="ORF">FNM00_07605</name>
</gene>
<evidence type="ECO:0000256" key="1">
    <source>
        <dbReference type="ARBA" id="ARBA00022723"/>
    </source>
</evidence>
<protein>
    <submittedName>
        <fullName evidence="3">Cupin domain-containing protein</fullName>
    </submittedName>
</protein>
<dbReference type="AlphaFoldDB" id="A0A554SDI8"/>
<organism evidence="3 4">
    <name type="scientific">Aeromicrobium piscarium</name>
    <dbReference type="NCBI Taxonomy" id="2590901"/>
    <lineage>
        <taxon>Bacteria</taxon>
        <taxon>Bacillati</taxon>
        <taxon>Actinomycetota</taxon>
        <taxon>Actinomycetes</taxon>
        <taxon>Propionibacteriales</taxon>
        <taxon>Nocardioidaceae</taxon>
        <taxon>Aeromicrobium</taxon>
    </lineage>
</organism>
<proteinExistence type="predicted"/>
<dbReference type="Gene3D" id="2.60.120.10">
    <property type="entry name" value="Jelly Rolls"/>
    <property type="match status" value="2"/>
</dbReference>
<dbReference type="EMBL" id="VLNT01000004">
    <property type="protein sequence ID" value="TSD64392.1"/>
    <property type="molecule type" value="Genomic_DNA"/>
</dbReference>
<dbReference type="Pfam" id="PF07883">
    <property type="entry name" value="Cupin_2"/>
    <property type="match status" value="1"/>
</dbReference>
<reference evidence="3 4" key="1">
    <citation type="submission" date="2019-07" db="EMBL/GenBank/DDBJ databases">
        <authorList>
            <person name="Zhao L.H."/>
        </authorList>
    </citation>
    <scope>NUCLEOTIDE SEQUENCE [LARGE SCALE GENOMIC DNA]</scope>
    <source>
        <strain evidence="3 4">Co35</strain>
    </source>
</reference>
<dbReference type="OrthoDB" id="9806121at2"/>
<comment type="caution">
    <text evidence="3">The sequence shown here is derived from an EMBL/GenBank/DDBJ whole genome shotgun (WGS) entry which is preliminary data.</text>
</comment>
<evidence type="ECO:0000259" key="2">
    <source>
        <dbReference type="Pfam" id="PF07883"/>
    </source>
</evidence>
<evidence type="ECO:0000313" key="3">
    <source>
        <dbReference type="EMBL" id="TSD64392.1"/>
    </source>
</evidence>
<keyword evidence="4" id="KW-1185">Reference proteome</keyword>
<dbReference type="InterPro" id="IPR014710">
    <property type="entry name" value="RmlC-like_jellyroll"/>
</dbReference>
<evidence type="ECO:0000313" key="4">
    <source>
        <dbReference type="Proteomes" id="UP000316988"/>
    </source>
</evidence>
<dbReference type="GO" id="GO:0046872">
    <property type="term" value="F:metal ion binding"/>
    <property type="evidence" value="ECO:0007669"/>
    <property type="project" value="UniProtKB-KW"/>
</dbReference>
<dbReference type="SUPFAM" id="SSF51182">
    <property type="entry name" value="RmlC-like cupins"/>
    <property type="match status" value="2"/>
</dbReference>